<name>A0A069QGP1_HOYLO</name>
<dbReference type="Gene3D" id="3.30.1040.20">
    <property type="match status" value="1"/>
</dbReference>
<organism evidence="1 2">
    <name type="scientific">Hoylesella loescheii DSM 19665 = JCM 12249 = ATCC 15930</name>
    <dbReference type="NCBI Taxonomy" id="1122985"/>
    <lineage>
        <taxon>Bacteria</taxon>
        <taxon>Pseudomonadati</taxon>
        <taxon>Bacteroidota</taxon>
        <taxon>Bacteroidia</taxon>
        <taxon>Bacteroidales</taxon>
        <taxon>Prevotellaceae</taxon>
        <taxon>Hoylesella</taxon>
    </lineage>
</organism>
<evidence type="ECO:0008006" key="3">
    <source>
        <dbReference type="Google" id="ProtNLM"/>
    </source>
</evidence>
<dbReference type="Gene3D" id="3.90.840.10">
    <property type="entry name" value="Thiol-activated cytolysin superfamily/Thiol-activated cytolysin, alpha-beta domain"/>
    <property type="match status" value="1"/>
</dbReference>
<gene>
    <name evidence="1" type="ORF">HMPREF1991_02063</name>
</gene>
<dbReference type="InterPro" id="IPR001869">
    <property type="entry name" value="Thiol_cytolysin"/>
</dbReference>
<accession>A0A069QGP1</accession>
<dbReference type="SUPFAM" id="SSF56978">
    <property type="entry name" value="Perfringolysin"/>
    <property type="match status" value="1"/>
</dbReference>
<dbReference type="InterPro" id="IPR036363">
    <property type="entry name" value="Thiol_cytolysin_ab_sf"/>
</dbReference>
<dbReference type="Gene3D" id="3.40.30.40">
    <property type="entry name" value="Perfringolysin"/>
    <property type="match status" value="1"/>
</dbReference>
<evidence type="ECO:0000313" key="2">
    <source>
        <dbReference type="Proteomes" id="UP000027442"/>
    </source>
</evidence>
<dbReference type="RefSeq" id="WP_018967790.1">
    <property type="nucleotide sequence ID" value="NZ_KB899217.1"/>
</dbReference>
<reference evidence="1 2" key="1">
    <citation type="submission" date="2013-08" db="EMBL/GenBank/DDBJ databases">
        <authorList>
            <person name="Weinstock G."/>
            <person name="Sodergren E."/>
            <person name="Wylie T."/>
            <person name="Fulton L."/>
            <person name="Fulton R."/>
            <person name="Fronick C."/>
            <person name="O'Laughlin M."/>
            <person name="Godfrey J."/>
            <person name="Miner T."/>
            <person name="Herter B."/>
            <person name="Appelbaum E."/>
            <person name="Cordes M."/>
            <person name="Lek S."/>
            <person name="Wollam A."/>
            <person name="Pepin K.H."/>
            <person name="Palsikar V.B."/>
            <person name="Mitreva M."/>
            <person name="Wilson R.K."/>
        </authorList>
    </citation>
    <scope>NUCLEOTIDE SEQUENCE [LARGE SCALE GENOMIC DNA]</scope>
    <source>
        <strain evidence="1 2">ATCC 15930</strain>
    </source>
</reference>
<dbReference type="InterPro" id="IPR036359">
    <property type="entry name" value="Thiol_cytolysin_sf"/>
</dbReference>
<evidence type="ECO:0000313" key="1">
    <source>
        <dbReference type="EMBL" id="KDR51852.1"/>
    </source>
</evidence>
<dbReference type="eggNOG" id="ENOG502ZBFE">
    <property type="taxonomic scope" value="Bacteria"/>
</dbReference>
<sequence length="517" mass="58045">MKKLTVRKELMIMFSVLVCACGNDKDGDLGTNTGNGTFQTAINSYVRTMPSVKQIDPFSERKVADPKPASFEYALINTRAGSNKEFYEQAKEFEEQLLFSDDKNVFYPGALLRAKSVVEGEYDPIETERAPIVLSTDLPGSSDPTIKVEHPSLSSVRKAINDLLSRGFNAPGANLTYSIEEVYDKAHLKMAMGGNYKGVANSVEASAGFSFDKEKNRFLVKVQQVFYELSIDLPKNPSDFFAKEFEYKREFGAEKPLFVSSVKYGRILLLGIETNMTKKEAEAKLQASVLGGKIGAKAEAAYNDLLKESTIKGRVLGGDARLGSLAAISLEDVKKFIGEGARLSTENPGVPIAYKLKELGTNRTFKTVIYSKYTKNDPYAGEFSKISFDLIVLDELKALSGRKLNAGRGFIQVGDNPKQRTEFFFDYWSKRTRHNIPNYKSGEKITVVFDRKNENDGFKKEYVFEIPLFETLVREGKRTGRVEVEKLYDTDKNPLNLRDTKEEVSLNFGIEKLKFYK</sequence>
<dbReference type="HOGENOM" id="CLU_527702_0_0_10"/>
<dbReference type="PRINTS" id="PR01400">
    <property type="entry name" value="TACYTOLYSIN"/>
</dbReference>
<protein>
    <recommendedName>
        <fullName evidence="3">Perfringolysin O</fullName>
    </recommendedName>
</protein>
<proteinExistence type="predicted"/>
<dbReference type="AlphaFoldDB" id="A0A069QGP1"/>
<dbReference type="PATRIC" id="fig|1122985.7.peg.2141"/>
<dbReference type="GO" id="GO:0015485">
    <property type="term" value="F:cholesterol binding"/>
    <property type="evidence" value="ECO:0007669"/>
    <property type="project" value="InterPro"/>
</dbReference>
<keyword evidence="2" id="KW-1185">Reference proteome</keyword>
<dbReference type="Pfam" id="PF01289">
    <property type="entry name" value="Thiol_cytolysin"/>
    <property type="match status" value="1"/>
</dbReference>
<dbReference type="Proteomes" id="UP000027442">
    <property type="component" value="Unassembled WGS sequence"/>
</dbReference>
<comment type="caution">
    <text evidence="1">The sequence shown here is derived from an EMBL/GenBank/DDBJ whole genome shotgun (WGS) entry which is preliminary data.</text>
</comment>
<dbReference type="PROSITE" id="PS51257">
    <property type="entry name" value="PROKAR_LIPOPROTEIN"/>
    <property type="match status" value="1"/>
</dbReference>
<dbReference type="EMBL" id="JNGW01000089">
    <property type="protein sequence ID" value="KDR51852.1"/>
    <property type="molecule type" value="Genomic_DNA"/>
</dbReference>